<dbReference type="RefSeq" id="WP_011963241.1">
    <property type="nucleotide sequence ID" value="NZ_BJSX01000080.1"/>
</dbReference>
<dbReference type="GeneID" id="66553007"/>
<name>A0A075SDJ9_FLAPS</name>
<dbReference type="EMBL" id="CP059075">
    <property type="protein sequence ID" value="QRE03654.1"/>
    <property type="molecule type" value="Genomic_DNA"/>
</dbReference>
<organism evidence="1 2">
    <name type="scientific">Flavobacterium psychrophilum</name>
    <dbReference type="NCBI Taxonomy" id="96345"/>
    <lineage>
        <taxon>Bacteria</taxon>
        <taxon>Pseudomonadati</taxon>
        <taxon>Bacteroidota</taxon>
        <taxon>Flavobacteriia</taxon>
        <taxon>Flavobacteriales</taxon>
        <taxon>Flavobacteriaceae</taxon>
        <taxon>Flavobacterium</taxon>
    </lineage>
</organism>
<dbReference type="KEGG" id="fpk:IA06_05175"/>
<reference evidence="1 2" key="1">
    <citation type="submission" date="2020-07" db="EMBL/GenBank/DDBJ databases">
        <title>Genomic characterization of Flavobacterium psychrophilum strains.</title>
        <authorList>
            <person name="Castillo D."/>
            <person name="Jorgensen J."/>
            <person name="Middelboe M."/>
        </authorList>
    </citation>
    <scope>NUCLEOTIDE SEQUENCE [LARGE SCALE GENOMIC DNA]</scope>
    <source>
        <strain evidence="1 2">FPS-R7</strain>
    </source>
</reference>
<protein>
    <submittedName>
        <fullName evidence="1">Uncharacterized protein</fullName>
    </submittedName>
</protein>
<dbReference type="AlphaFoldDB" id="A0A075SDJ9"/>
<dbReference type="KEGG" id="fpw:IA04_05135"/>
<dbReference type="KEGG" id="fpc:FPSM_02016"/>
<dbReference type="KEGG" id="fpv:IA03_05225"/>
<gene>
    <name evidence="1" type="ORF">H0H26_12330</name>
</gene>
<evidence type="ECO:0000313" key="2">
    <source>
        <dbReference type="Proteomes" id="UP000596329"/>
    </source>
</evidence>
<dbReference type="Proteomes" id="UP000596329">
    <property type="component" value="Chromosome"/>
</dbReference>
<proteinExistence type="predicted"/>
<sequence>MQLFFKQFGEDLKKNIPGFIAVTITEVRTGIVYYSQSEDPNYDSELSSSFCVEIVRAKMNSIIATNLKYQKIDTIIINLTSQIHLIDVSDNGKYFIYLTLNDNKNFNLGITKLRLNRYKQEIKLVQQKKK</sequence>
<evidence type="ECO:0000313" key="1">
    <source>
        <dbReference type="EMBL" id="QRE03654.1"/>
    </source>
</evidence>
<dbReference type="KEGG" id="fpq:IB65_05120"/>
<accession>A0A075SDJ9</accession>